<name>A0A1I0J4X1_9FIRM</name>
<dbReference type="EMBL" id="FOIM01000026">
    <property type="protein sequence ID" value="SEU04619.1"/>
    <property type="molecule type" value="Genomic_DNA"/>
</dbReference>
<protein>
    <submittedName>
        <fullName evidence="1">Uncharacterized protein</fullName>
    </submittedName>
</protein>
<evidence type="ECO:0000313" key="2">
    <source>
        <dbReference type="Proteomes" id="UP000198508"/>
    </source>
</evidence>
<keyword evidence="2" id="KW-1185">Reference proteome</keyword>
<gene>
    <name evidence="1" type="ORF">SAMN05216313_12640</name>
</gene>
<sequence>MGLFSKKACGICGREERMPTTFYNEDGGKTAICSECCKELQLDGIARYCRWDGRVPYYDTELVPFLQRRAALLEGLDQVTAVDVGNVRIFERGLAFLGLEGVVVSLDEIYLITYFQVDVGMMSETLEVVFFTRNPQFPVLFEFISLKAHPLSFNKKAKEGRGMMESLYGDMLGDGLMYPMMEYGQLKKQMKADYKEGKSPELKALLSQLDDIRAGWGKYKLDKIAELMERKTR</sequence>
<organism evidence="1 2">
    <name type="scientific">Enterocloster lavalensis</name>
    <dbReference type="NCBI Taxonomy" id="460384"/>
    <lineage>
        <taxon>Bacteria</taxon>
        <taxon>Bacillati</taxon>
        <taxon>Bacillota</taxon>
        <taxon>Clostridia</taxon>
        <taxon>Lachnospirales</taxon>
        <taxon>Lachnospiraceae</taxon>
        <taxon>Enterocloster</taxon>
    </lineage>
</organism>
<evidence type="ECO:0000313" key="1">
    <source>
        <dbReference type="EMBL" id="SEU04619.1"/>
    </source>
</evidence>
<proteinExistence type="predicted"/>
<dbReference type="Proteomes" id="UP000198508">
    <property type="component" value="Unassembled WGS sequence"/>
</dbReference>
<accession>A0A1I0J4X1</accession>
<dbReference type="AlphaFoldDB" id="A0A1I0J4X1"/>
<reference evidence="2" key="1">
    <citation type="submission" date="2016-10" db="EMBL/GenBank/DDBJ databases">
        <authorList>
            <person name="Varghese N."/>
            <person name="Submissions S."/>
        </authorList>
    </citation>
    <scope>NUCLEOTIDE SEQUENCE [LARGE SCALE GENOMIC DNA]</scope>
    <source>
        <strain evidence="2">NLAE-zl-G277</strain>
    </source>
</reference>